<dbReference type="EMBL" id="VVUY01000006">
    <property type="protein sequence ID" value="KAA2561666.1"/>
    <property type="molecule type" value="Genomic_DNA"/>
</dbReference>
<name>A0A5B3H3U0_9BACT</name>
<dbReference type="EMBL" id="VVXH01000002">
    <property type="protein sequence ID" value="KAA2380386.1"/>
    <property type="molecule type" value="Genomic_DNA"/>
</dbReference>
<proteinExistence type="predicted"/>
<sequence>MDKRNKLWRREQQNRVFKARMVYHAACGCGIKKADGNWNRHPHWFELARVKWMQIYKKTGTPCSCWLCRGEKYDRRGYVKETLRIIAEA</sequence>
<dbReference type="GeneID" id="97804881"/>
<dbReference type="Proteomes" id="UP000323119">
    <property type="component" value="Unassembled WGS sequence"/>
</dbReference>
<comment type="caution">
    <text evidence="1">The sequence shown here is derived from an EMBL/GenBank/DDBJ whole genome shotgun (WGS) entry which is preliminary data.</text>
</comment>
<organism evidence="1 3">
    <name type="scientific">Alistipes onderdonkii</name>
    <dbReference type="NCBI Taxonomy" id="328813"/>
    <lineage>
        <taxon>Bacteria</taxon>
        <taxon>Pseudomonadati</taxon>
        <taxon>Bacteroidota</taxon>
        <taxon>Bacteroidia</taxon>
        <taxon>Bacteroidales</taxon>
        <taxon>Rikenellaceae</taxon>
        <taxon>Alistipes</taxon>
    </lineage>
</organism>
<evidence type="ECO:0000313" key="3">
    <source>
        <dbReference type="Proteomes" id="UP000322940"/>
    </source>
</evidence>
<evidence type="ECO:0000313" key="4">
    <source>
        <dbReference type="Proteomes" id="UP000323119"/>
    </source>
</evidence>
<reference evidence="3 4" key="1">
    <citation type="journal article" date="2019" name="Nat. Med.">
        <title>A library of human gut bacterial isolates paired with longitudinal multiomics data enables mechanistic microbiome research.</title>
        <authorList>
            <person name="Poyet M."/>
            <person name="Groussin M."/>
            <person name="Gibbons S.M."/>
            <person name="Avila-Pacheco J."/>
            <person name="Jiang X."/>
            <person name="Kearney S.M."/>
            <person name="Perrotta A.R."/>
            <person name="Berdy B."/>
            <person name="Zhao S."/>
            <person name="Lieberman T.D."/>
            <person name="Swanson P.K."/>
            <person name="Smith M."/>
            <person name="Roesemann S."/>
            <person name="Alexander J.E."/>
            <person name="Rich S.A."/>
            <person name="Livny J."/>
            <person name="Vlamakis H."/>
            <person name="Clish C."/>
            <person name="Bullock K."/>
            <person name="Deik A."/>
            <person name="Scott J."/>
            <person name="Pierce K.A."/>
            <person name="Xavier R.J."/>
            <person name="Alm E.J."/>
        </authorList>
    </citation>
    <scope>NUCLEOTIDE SEQUENCE [LARGE SCALE GENOMIC DNA]</scope>
    <source>
        <strain evidence="2 4">BIOML-A204</strain>
        <strain evidence="1 3">BIOML-A266</strain>
    </source>
</reference>
<dbReference type="AlphaFoldDB" id="A0A5B3H3U0"/>
<evidence type="ECO:0000313" key="2">
    <source>
        <dbReference type="EMBL" id="KAA2561666.1"/>
    </source>
</evidence>
<accession>A0A5B3H3U0</accession>
<evidence type="ECO:0000313" key="1">
    <source>
        <dbReference type="EMBL" id="KAA2380386.1"/>
    </source>
</evidence>
<dbReference type="RefSeq" id="WP_014775536.1">
    <property type="nucleotide sequence ID" value="NZ_AP025562.1"/>
</dbReference>
<gene>
    <name evidence="2" type="ORF">F2S36_08915</name>
    <name evidence="1" type="ORF">F2Y10_02780</name>
</gene>
<dbReference type="Proteomes" id="UP000322940">
    <property type="component" value="Unassembled WGS sequence"/>
</dbReference>
<protein>
    <submittedName>
        <fullName evidence="1">Uncharacterized protein</fullName>
    </submittedName>
</protein>